<evidence type="ECO:0000256" key="2">
    <source>
        <dbReference type="ARBA" id="ARBA00004496"/>
    </source>
</evidence>
<feature type="compositionally biased region" description="Low complexity" evidence="6">
    <location>
        <begin position="1001"/>
        <end position="1014"/>
    </location>
</feature>
<feature type="compositionally biased region" description="Basic and acidic residues" evidence="6">
    <location>
        <begin position="1324"/>
        <end position="1346"/>
    </location>
</feature>
<feature type="region of interest" description="Disordered" evidence="6">
    <location>
        <begin position="1202"/>
        <end position="1447"/>
    </location>
</feature>
<keyword evidence="5" id="KW-0966">Cell projection</keyword>
<protein>
    <recommendedName>
        <fullName evidence="7">Doublecortin domain-containing protein</fullName>
    </recommendedName>
</protein>
<evidence type="ECO:0000256" key="6">
    <source>
        <dbReference type="SAM" id="MobiDB-lite"/>
    </source>
</evidence>
<dbReference type="Gene3D" id="3.10.20.230">
    <property type="entry name" value="Doublecortin domain"/>
    <property type="match status" value="2"/>
</dbReference>
<feature type="domain" description="Doublecortin" evidence="7">
    <location>
        <begin position="152"/>
        <end position="231"/>
    </location>
</feature>
<evidence type="ECO:0000256" key="4">
    <source>
        <dbReference type="ARBA" id="ARBA00022737"/>
    </source>
</evidence>
<feature type="compositionally biased region" description="Gly residues" evidence="6">
    <location>
        <begin position="1217"/>
        <end position="1230"/>
    </location>
</feature>
<dbReference type="EMBL" id="OY882862">
    <property type="protein sequence ID" value="CAK6445774.1"/>
    <property type="molecule type" value="Genomic_DNA"/>
</dbReference>
<evidence type="ECO:0000259" key="7">
    <source>
        <dbReference type="PROSITE" id="PS50309"/>
    </source>
</evidence>
<comment type="subcellular location">
    <subcellularLocation>
        <location evidence="1">Cell projection</location>
    </subcellularLocation>
    <subcellularLocation>
        <location evidence="2">Cytoplasm</location>
    </subcellularLocation>
</comment>
<accession>A0ABP0A5L6</accession>
<evidence type="ECO:0000256" key="3">
    <source>
        <dbReference type="ARBA" id="ARBA00022490"/>
    </source>
</evidence>
<reference evidence="8" key="1">
    <citation type="submission" date="2023-12" db="EMBL/GenBank/DDBJ databases">
        <authorList>
            <person name="Brown T."/>
        </authorList>
    </citation>
    <scope>NUCLEOTIDE SEQUENCE</scope>
</reference>
<feature type="compositionally biased region" description="Polar residues" evidence="6">
    <location>
        <begin position="562"/>
        <end position="571"/>
    </location>
</feature>
<dbReference type="InterPro" id="IPR003533">
    <property type="entry name" value="Doublecortin_dom"/>
</dbReference>
<dbReference type="Pfam" id="PF03607">
    <property type="entry name" value="DCX"/>
    <property type="match status" value="2"/>
</dbReference>
<feature type="region of interest" description="Disordered" evidence="6">
    <location>
        <begin position="423"/>
        <end position="476"/>
    </location>
</feature>
<keyword evidence="4" id="KW-0677">Repeat</keyword>
<feature type="compositionally biased region" description="Polar residues" evidence="6">
    <location>
        <begin position="240"/>
        <end position="249"/>
    </location>
</feature>
<feature type="region of interest" description="Disordered" evidence="6">
    <location>
        <begin position="497"/>
        <end position="756"/>
    </location>
</feature>
<dbReference type="InterPro" id="IPR036572">
    <property type="entry name" value="Doublecortin_dom_sf"/>
</dbReference>
<feature type="compositionally biased region" description="Polar residues" evidence="6">
    <location>
        <begin position="1925"/>
        <end position="1937"/>
    </location>
</feature>
<feature type="compositionally biased region" description="Polar residues" evidence="6">
    <location>
        <begin position="1743"/>
        <end position="1756"/>
    </location>
</feature>
<keyword evidence="3" id="KW-0963">Cytoplasm</keyword>
<feature type="compositionally biased region" description="Polar residues" evidence="6">
    <location>
        <begin position="1828"/>
        <end position="1846"/>
    </location>
</feature>
<feature type="compositionally biased region" description="Polar residues" evidence="6">
    <location>
        <begin position="1870"/>
        <end position="1880"/>
    </location>
</feature>
<keyword evidence="9" id="KW-1185">Reference proteome</keyword>
<feature type="domain" description="Doublecortin" evidence="7">
    <location>
        <begin position="34"/>
        <end position="109"/>
    </location>
</feature>
<dbReference type="SMART" id="SM00537">
    <property type="entry name" value="DCX"/>
    <property type="match status" value="2"/>
</dbReference>
<organism evidence="8 9">
    <name type="scientific">Pipistrellus nathusii</name>
    <name type="common">Nathusius' pipistrelle</name>
    <dbReference type="NCBI Taxonomy" id="59473"/>
    <lineage>
        <taxon>Eukaryota</taxon>
        <taxon>Metazoa</taxon>
        <taxon>Chordata</taxon>
        <taxon>Craniata</taxon>
        <taxon>Vertebrata</taxon>
        <taxon>Euteleostomi</taxon>
        <taxon>Mammalia</taxon>
        <taxon>Eutheria</taxon>
        <taxon>Laurasiatheria</taxon>
        <taxon>Chiroptera</taxon>
        <taxon>Yangochiroptera</taxon>
        <taxon>Vespertilionidae</taxon>
        <taxon>Pipistrellus</taxon>
    </lineage>
</organism>
<evidence type="ECO:0000256" key="5">
    <source>
        <dbReference type="ARBA" id="ARBA00023273"/>
    </source>
</evidence>
<dbReference type="PANTHER" id="PTHR23005">
    <property type="entry name" value="RETINITIS PIGMENTOSA 1 PROTEIN"/>
    <property type="match status" value="1"/>
</dbReference>
<feature type="region of interest" description="Disordered" evidence="6">
    <location>
        <begin position="228"/>
        <end position="274"/>
    </location>
</feature>
<evidence type="ECO:0000313" key="9">
    <source>
        <dbReference type="Proteomes" id="UP001314169"/>
    </source>
</evidence>
<feature type="compositionally biased region" description="Low complexity" evidence="6">
    <location>
        <begin position="1881"/>
        <end position="1897"/>
    </location>
</feature>
<gene>
    <name evidence="8" type="ORF">MPIPNATIZW_LOCUS14080</name>
</gene>
<proteinExistence type="predicted"/>
<feature type="compositionally biased region" description="Gly residues" evidence="6">
    <location>
        <begin position="1671"/>
        <end position="1681"/>
    </location>
</feature>
<feature type="region of interest" description="Disordered" evidence="6">
    <location>
        <begin position="288"/>
        <end position="310"/>
    </location>
</feature>
<feature type="compositionally biased region" description="Low complexity" evidence="6">
    <location>
        <begin position="536"/>
        <end position="549"/>
    </location>
</feature>
<feature type="compositionally biased region" description="Gly residues" evidence="6">
    <location>
        <begin position="1074"/>
        <end position="1086"/>
    </location>
</feature>
<feature type="region of interest" description="Disordered" evidence="6">
    <location>
        <begin position="1634"/>
        <end position="1653"/>
    </location>
</feature>
<feature type="region of interest" description="Disordered" evidence="6">
    <location>
        <begin position="874"/>
        <end position="939"/>
    </location>
</feature>
<dbReference type="PROSITE" id="PS50309">
    <property type="entry name" value="DC"/>
    <property type="match status" value="2"/>
</dbReference>
<dbReference type="PANTHER" id="PTHR23005:SF3">
    <property type="entry name" value="RETINITIS PIGMENTOSA 1-LIKE 1 PROTEIN"/>
    <property type="match status" value="1"/>
</dbReference>
<feature type="region of interest" description="Disordered" evidence="6">
    <location>
        <begin position="1001"/>
        <end position="1089"/>
    </location>
</feature>
<feature type="region of interest" description="Disordered" evidence="6">
    <location>
        <begin position="1663"/>
        <end position="1950"/>
    </location>
</feature>
<sequence>MNSIPRDAQAPTDQECLLPSVTRTPSVTQVTPAKKITFLKRRDPRFSGVRLAVHQHTFKNLGTPMDELSQRVPLSFGVRSVTTPGGMHDLSALEQLEDGGCYLCSDRKPPKTSIGPGQPPGRSPSAQQSQDVEDQCEGPGTSSSQKNSKTPRRITLVKNGDPRFQQTVVLSHRDTRSLSAFLSRAAGLLHFPVKQVYTPSGEKVGSLKALLCSPSVLVCAGHEPFRPLEGAKRSGAGTLLGQTSRNKNGNCGPKAKPSMTHSRSRLGSRPQRSSLLSERADLGDLLVSPHHTRMGPAPDGHPQDMPTQLGPLVAGDGVEKKVHLNEDGSLSVEMKVRFHLLGNNMLLWSRRAGRTSGQGPIPREADPLPCVWEGHPGGFSEPGSQGLGTQKAGCTEAFERGQWQPGSGYEIWTNPLYTAQREGTASWRRSRRAQRSSCRGPWSPGVADRKRSSKDSGSPASSDRAPEVSELNSCCSRSPEGSTGSCALHLASGATPQRGPGWGAGGTPQAAEGPALEGAGLGSTGHCCLEPRTEGAASAFSDPSASAQAQEEPSERGERQQGHASKTSLVTSPRKATPVAGPCSSTANPSSLRNEDPRVEGSEQDTGPPQPRGGSGRRPPLASGHLGSGDPAEGCSPASTCASATGRREQESRASAVSSPGISGLGRGAQGGRPRHHHGWRHTHCRLNSPVTQPALGPPSTGRLCPSHPAPRFSGSNSSARNPASRDPGPPSLTSPHSQDARGVSSAPVTPVSRSDCASNVYPPFSPSAETEFRSHLLSTASDPFSSPGGGLGGKAGAVTKASWSLSLPVGQHEGGKSGAHQGGSQMGTPLACRAPGGETQALLAPHPQGSQGLLSEACLVCRGYCPTPPRALPPVRKHSSCSSNRDYGAPWGPEGAEQGEESLDVQCPGHPGSQSGATGTAVKAARRGSPSLGPWPGRRFQAQVSGGGEGLEEQEDSGHVMPGALPRASPEAVVCGWLSNIPEEPVPLSYEMVDDSMEVAGDGPEGPVEGPVDTHPPEGLEEPIQARRPSLEGAASKKAGPEGALPVAGEAGPQLGEGLPPSRAAEAPEEAGAGEGVTGDHGGGQCVLPHGVSVSIQIMKALMGSKQGRPSSLPEVSGPEGRRLSRSVRALITCLARLHFFHEDRGSPAGKARFTDSSGYQELLSTLQASWLGCGLGRGELAPGSQGCGRSQALAGLGPHAVTEDFTPTSSSGVDVGSGSGGSGEGSGPGAMDCALVSERGELPSEVPCQRPDSRTSENPEDPGNHESAGYVASSSPQAWAGATRRNKAGGSIGEQARGRDLDQVVENRMQGEAVQLDETQEEKERAEPHGEGERGFPEEERTTGEDLPGAGSRDGAGAREDESVQEEEAGGEPPSLVPHPAGRGERTLGSLTEKDSDASRSQSSPSAEPGLEPLSRIADSDHEQSQSKFTQEAAEKGTSMAHRVSPDPDPLWVARLLRKMEKAFLAHLASATAELRARWSLQDHDLLDQMEAELQQDVSQRLQSSTAKELRKIQSRAGRKAPGPPRVALRWETSLQTEQRRSRLQGLRNLSAFSEQTRALGAPSLSLDYVPKLSGALGTRLGGEVSREEYCPCEACVRKEVALVSSKDTVGIARALIKEAFDLQLILQKKKAGSANEETAGTDPEKTGMKLLQKDPLEIGTVQRADGGPELGLGRGPGAEEGDEDVGRGESTGGEEDAAAQKKGGNTDPRGGHSLEAVGWEGQEVGDQGENREGGFGAEVSVQSEAWGSPAGQNDTREVRDAEGEGQTELGRGDLGEKEGDPQAGPRQGYSNEASRHSSPDQDGGSSPPPASGGDTPGHRSGRKTGLSSSRASSLGNCSQLSQKGSEEGPSNGDMSTFGDEPKGVSSPKRNGTGESPKSSTSVGEGPPSGSGTPERGTDKGLTPEPRATQGSDLGAEKRVKSLSGTEIKSGNLTMGRTHGFGQEDLNF</sequence>
<feature type="region of interest" description="Disordered" evidence="6">
    <location>
        <begin position="104"/>
        <end position="153"/>
    </location>
</feature>
<dbReference type="SUPFAM" id="SSF89837">
    <property type="entry name" value="Doublecortin (DC)"/>
    <property type="match status" value="2"/>
</dbReference>
<feature type="compositionally biased region" description="Basic and acidic residues" evidence="6">
    <location>
        <begin position="1384"/>
        <end position="1400"/>
    </location>
</feature>
<feature type="compositionally biased region" description="Polar residues" evidence="6">
    <location>
        <begin position="583"/>
        <end position="592"/>
    </location>
</feature>
<name>A0ABP0A5L6_PIPNA</name>
<evidence type="ECO:0000313" key="8">
    <source>
        <dbReference type="EMBL" id="CAK6445774.1"/>
    </source>
</evidence>
<dbReference type="Proteomes" id="UP001314169">
    <property type="component" value="Chromosome 5"/>
</dbReference>
<feature type="compositionally biased region" description="Basic residues" evidence="6">
    <location>
        <begin position="673"/>
        <end position="685"/>
    </location>
</feature>
<evidence type="ECO:0000256" key="1">
    <source>
        <dbReference type="ARBA" id="ARBA00004316"/>
    </source>
</evidence>
<feature type="compositionally biased region" description="Basic and acidic residues" evidence="6">
    <location>
        <begin position="1773"/>
        <end position="1783"/>
    </location>
</feature>